<dbReference type="InterPro" id="IPR027496">
    <property type="entry name" value="ARD_euk"/>
</dbReference>
<evidence type="ECO:0000256" key="8">
    <source>
        <dbReference type="ARBA" id="ARBA00023004"/>
    </source>
</evidence>
<dbReference type="CDD" id="cd02232">
    <property type="entry name" value="cupin_ARD"/>
    <property type="match status" value="1"/>
</dbReference>
<protein>
    <recommendedName>
        <fullName evidence="11">Acireductone dioxygenase</fullName>
    </recommendedName>
    <alternativeName>
        <fullName evidence="11">Acireductone dioxygenase (Fe(2+)-requiring)</fullName>
        <shortName evidence="11">ARD'</shortName>
        <shortName evidence="11">Fe-ARD</shortName>
        <ecNumber evidence="11">1.13.11.54</ecNumber>
    </alternativeName>
    <alternativeName>
        <fullName evidence="11">Acireductone dioxygenase (Ni(2+)-requiring)</fullName>
        <shortName evidence="11">ARD</shortName>
        <shortName evidence="11">Ni-ARD</shortName>
        <ecNumber evidence="11">1.13.11.53</ecNumber>
    </alternativeName>
</protein>
<dbReference type="HAMAP" id="MF_03154">
    <property type="entry name" value="Salvage_MtnD_euk"/>
    <property type="match status" value="1"/>
</dbReference>
<comment type="subcellular location">
    <subcellularLocation>
        <location evidence="11">Cytoplasm</location>
    </subcellularLocation>
    <subcellularLocation>
        <location evidence="11">Nucleus</location>
    </subcellularLocation>
</comment>
<dbReference type="GO" id="GO:0005737">
    <property type="term" value="C:cytoplasm"/>
    <property type="evidence" value="ECO:0007669"/>
    <property type="project" value="UniProtKB-SubCell"/>
</dbReference>
<feature type="binding site" evidence="11">
    <location>
        <position position="182"/>
    </location>
    <ligand>
        <name>Ni(2+)</name>
        <dbReference type="ChEBI" id="CHEBI:49786"/>
        <note>for nickel-dependent acireductone dioxygenase activity</note>
    </ligand>
</feature>
<comment type="caution">
    <text evidence="13">The sequence shown here is derived from an EMBL/GenBank/DDBJ whole genome shotgun (WGS) entry which is preliminary data.</text>
</comment>
<evidence type="ECO:0000256" key="10">
    <source>
        <dbReference type="ARBA" id="ARBA00023242"/>
    </source>
</evidence>
<dbReference type="PANTHER" id="PTHR23418">
    <property type="entry name" value="ACIREDUCTONE DIOXYGENASE"/>
    <property type="match status" value="1"/>
</dbReference>
<feature type="binding site" evidence="11">
    <location>
        <position position="138"/>
    </location>
    <ligand>
        <name>Ni(2+)</name>
        <dbReference type="ChEBI" id="CHEBI:49786"/>
        <note>for nickel-dependent acireductone dioxygenase activity</note>
    </ligand>
</feature>
<reference evidence="13" key="1">
    <citation type="submission" date="2020-05" db="EMBL/GenBank/DDBJ databases">
        <title>Mycena genomes resolve the evolution of fungal bioluminescence.</title>
        <authorList>
            <person name="Tsai I.J."/>
        </authorList>
    </citation>
    <scope>NUCLEOTIDE SEQUENCE</scope>
    <source>
        <strain evidence="13">160909Yilan</strain>
    </source>
</reference>
<evidence type="ECO:0000256" key="5">
    <source>
        <dbReference type="ARBA" id="ARBA00022723"/>
    </source>
</evidence>
<dbReference type="FunFam" id="2.60.120.10:FF:000099">
    <property type="entry name" value="1,2-dihydroxy-3-keto-5-methylthiopentene dioxygenase"/>
    <property type="match status" value="1"/>
</dbReference>
<organism evidence="13 14">
    <name type="scientific">Mycena sanguinolenta</name>
    <dbReference type="NCBI Taxonomy" id="230812"/>
    <lineage>
        <taxon>Eukaryota</taxon>
        <taxon>Fungi</taxon>
        <taxon>Dikarya</taxon>
        <taxon>Basidiomycota</taxon>
        <taxon>Agaricomycotina</taxon>
        <taxon>Agaricomycetes</taxon>
        <taxon>Agaricomycetidae</taxon>
        <taxon>Agaricales</taxon>
        <taxon>Marasmiineae</taxon>
        <taxon>Mycenaceae</taxon>
        <taxon>Mycena</taxon>
    </lineage>
</organism>
<keyword evidence="10 11" id="KW-0539">Nucleus</keyword>
<evidence type="ECO:0000256" key="2">
    <source>
        <dbReference type="ARBA" id="ARBA00022490"/>
    </source>
</evidence>
<sequence length="244" mass="27412">MISHNLAPSPLHSTTFPPTLPSPSYSLAHHRKAKRPRSENAMHAYYFDNLPTDQRLPHITDPARPVSPETLAKLGVLSWHVPVDGHESGVDESDDEFEVNRVAKERGYKNRDVINVSREGMGAVYEEKIRGFFEEHMHEDEEIRYILSGSGFFDAREMPTDAWIRIVVAPGDLLVLPAGIYHRFTLDTKDQIRALRLFKDEPKWIPHARSGATDANVHRVGYLRDIGAEISPAVGAVGAWCLDG</sequence>
<evidence type="ECO:0000313" key="14">
    <source>
        <dbReference type="Proteomes" id="UP000623467"/>
    </source>
</evidence>
<dbReference type="GO" id="GO:0019509">
    <property type="term" value="P:L-methionine salvage from methylthioadenosine"/>
    <property type="evidence" value="ECO:0007669"/>
    <property type="project" value="UniProtKB-UniRule"/>
</dbReference>
<keyword evidence="4 11" id="KW-0028">Amino-acid biosynthesis</keyword>
<feature type="binding site" evidence="11">
    <location>
        <position position="138"/>
    </location>
    <ligand>
        <name>Fe(2+)</name>
        <dbReference type="ChEBI" id="CHEBI:29033"/>
        <note>for iron-dependent acireductone dioxygenase activity</note>
    </ligand>
</feature>
<dbReference type="GO" id="GO:0016151">
    <property type="term" value="F:nickel cation binding"/>
    <property type="evidence" value="ECO:0007669"/>
    <property type="project" value="UniProtKB-UniRule"/>
</dbReference>
<dbReference type="Proteomes" id="UP000623467">
    <property type="component" value="Unassembled WGS sequence"/>
</dbReference>
<accession>A0A8H6Y523</accession>
<evidence type="ECO:0000256" key="12">
    <source>
        <dbReference type="SAM" id="MobiDB-lite"/>
    </source>
</evidence>
<evidence type="ECO:0000256" key="7">
    <source>
        <dbReference type="ARBA" id="ARBA00023002"/>
    </source>
</evidence>
<proteinExistence type="inferred from homology"/>
<feature type="region of interest" description="Disordered" evidence="12">
    <location>
        <begin position="1"/>
        <end position="38"/>
    </location>
</feature>
<dbReference type="AlphaFoldDB" id="A0A8H6Y523"/>
<keyword evidence="3 11" id="KW-0533">Nickel</keyword>
<keyword evidence="14" id="KW-1185">Reference proteome</keyword>
<dbReference type="PANTHER" id="PTHR23418:SF0">
    <property type="entry name" value="ACIREDUCTONE DIOXYGENASE"/>
    <property type="match status" value="1"/>
</dbReference>
<feature type="binding site" evidence="11">
    <location>
        <position position="136"/>
    </location>
    <ligand>
        <name>Ni(2+)</name>
        <dbReference type="ChEBI" id="CHEBI:49786"/>
        <note>for nickel-dependent acireductone dioxygenase activity</note>
    </ligand>
</feature>
<feature type="binding site" evidence="11">
    <location>
        <position position="136"/>
    </location>
    <ligand>
        <name>Fe(2+)</name>
        <dbReference type="ChEBI" id="CHEBI:29033"/>
        <note>for iron-dependent acireductone dioxygenase activity</note>
    </ligand>
</feature>
<dbReference type="InterPro" id="IPR004313">
    <property type="entry name" value="ARD"/>
</dbReference>
<evidence type="ECO:0000256" key="9">
    <source>
        <dbReference type="ARBA" id="ARBA00023167"/>
    </source>
</evidence>
<feature type="compositionally biased region" description="Low complexity" evidence="12">
    <location>
        <begin position="8"/>
        <end position="27"/>
    </location>
</feature>
<dbReference type="InterPro" id="IPR011051">
    <property type="entry name" value="RmlC_Cupin_sf"/>
</dbReference>
<name>A0A8H6Y523_9AGAR</name>
<keyword evidence="2 11" id="KW-0963">Cytoplasm</keyword>
<dbReference type="Gene3D" id="2.60.120.10">
    <property type="entry name" value="Jelly Rolls"/>
    <property type="match status" value="1"/>
</dbReference>
<dbReference type="Pfam" id="PF03079">
    <property type="entry name" value="ARD"/>
    <property type="match status" value="1"/>
</dbReference>
<dbReference type="SUPFAM" id="SSF51182">
    <property type="entry name" value="RmlC-like cupins"/>
    <property type="match status" value="1"/>
</dbReference>
<dbReference type="GO" id="GO:0005634">
    <property type="term" value="C:nucleus"/>
    <property type="evidence" value="ECO:0007669"/>
    <property type="project" value="UniProtKB-SubCell"/>
</dbReference>
<keyword evidence="8 11" id="KW-0408">Iron</keyword>
<comment type="catalytic activity">
    <reaction evidence="1 11">
        <text>1,2-dihydroxy-5-(methylsulfanyl)pent-1-en-3-one + O2 = 4-methylsulfanyl-2-oxobutanoate + formate + 2 H(+)</text>
        <dbReference type="Rhea" id="RHEA:24504"/>
        <dbReference type="ChEBI" id="CHEBI:15378"/>
        <dbReference type="ChEBI" id="CHEBI:15379"/>
        <dbReference type="ChEBI" id="CHEBI:15740"/>
        <dbReference type="ChEBI" id="CHEBI:16723"/>
        <dbReference type="ChEBI" id="CHEBI:49252"/>
        <dbReference type="EC" id="1.13.11.54"/>
    </reaction>
</comment>
<dbReference type="EC" id="1.13.11.54" evidence="11"/>
<comment type="similarity">
    <text evidence="11">Belongs to the acireductone dioxygenase (ARD) family.</text>
</comment>
<keyword evidence="5 11" id="KW-0479">Metal-binding</keyword>
<dbReference type="UniPathway" id="UPA00904">
    <property type="reaction ID" value="UER00878"/>
</dbReference>
<feature type="binding site" evidence="11">
    <location>
        <position position="142"/>
    </location>
    <ligand>
        <name>Ni(2+)</name>
        <dbReference type="ChEBI" id="CHEBI:49786"/>
        <note>for nickel-dependent acireductone dioxygenase activity</note>
    </ligand>
</feature>
<dbReference type="EMBL" id="JACAZH010000012">
    <property type="protein sequence ID" value="KAF7353423.1"/>
    <property type="molecule type" value="Genomic_DNA"/>
</dbReference>
<dbReference type="GO" id="GO:0010308">
    <property type="term" value="F:acireductone dioxygenase (Ni2+-requiring) activity"/>
    <property type="evidence" value="ECO:0007669"/>
    <property type="project" value="UniProtKB-UniRule"/>
</dbReference>
<comment type="pathway">
    <text evidence="11">Amino-acid biosynthesis; L-methionine biosynthesis via salvage pathway; L-methionine from S-methyl-5-thio-alpha-D-ribose 1-phosphate: step 5/6.</text>
</comment>
<dbReference type="GO" id="GO:0005506">
    <property type="term" value="F:iron ion binding"/>
    <property type="evidence" value="ECO:0007669"/>
    <property type="project" value="UniProtKB-UniRule"/>
</dbReference>
<gene>
    <name evidence="11" type="primary">ADI1</name>
    <name evidence="13" type="ORF">MSAN_01531500</name>
</gene>
<evidence type="ECO:0000256" key="11">
    <source>
        <dbReference type="HAMAP-Rule" id="MF_03154"/>
    </source>
</evidence>
<dbReference type="GO" id="GO:0010309">
    <property type="term" value="F:acireductone dioxygenase [iron(II)-requiring] activity"/>
    <property type="evidence" value="ECO:0007669"/>
    <property type="project" value="UniProtKB-UniRule"/>
</dbReference>
<feature type="binding site" evidence="11">
    <location>
        <position position="142"/>
    </location>
    <ligand>
        <name>Fe(2+)</name>
        <dbReference type="ChEBI" id="CHEBI:29033"/>
        <note>for iron-dependent acireductone dioxygenase activity</note>
    </ligand>
</feature>
<evidence type="ECO:0000313" key="13">
    <source>
        <dbReference type="EMBL" id="KAF7353423.1"/>
    </source>
</evidence>
<feature type="binding site" evidence="11">
    <location>
        <position position="182"/>
    </location>
    <ligand>
        <name>Fe(2+)</name>
        <dbReference type="ChEBI" id="CHEBI:29033"/>
        <note>for iron-dependent acireductone dioxygenase activity</note>
    </ligand>
</feature>
<comment type="catalytic activity">
    <reaction evidence="11">
        <text>1,2-dihydroxy-5-(methylsulfanyl)pent-1-en-3-one + O2 = 3-(methylsulfanyl)propanoate + CO + formate + 2 H(+)</text>
        <dbReference type="Rhea" id="RHEA:14161"/>
        <dbReference type="ChEBI" id="CHEBI:15378"/>
        <dbReference type="ChEBI" id="CHEBI:15379"/>
        <dbReference type="ChEBI" id="CHEBI:15740"/>
        <dbReference type="ChEBI" id="CHEBI:17245"/>
        <dbReference type="ChEBI" id="CHEBI:49016"/>
        <dbReference type="ChEBI" id="CHEBI:49252"/>
        <dbReference type="EC" id="1.13.11.53"/>
    </reaction>
</comment>
<comment type="function">
    <text evidence="11">Catalyzes 2 different reactions between oxygen and the acireductone 1,2-dihydroxy-3-keto-5-methylthiopentene (DHK-MTPene) depending upon the metal bound in the active site. Fe-containing acireductone dioxygenase (Fe-ARD) produces formate and 2-keto-4-methylthiobutyrate (KMTB), the alpha-ketoacid precursor of methionine in the methionine recycle pathway. Ni-containing acireductone dioxygenase (Ni-ARD) produces methylthiopropionate, carbon monoxide and formate, and does not lie on the methionine recycle pathway.</text>
</comment>
<keyword evidence="7 11" id="KW-0560">Oxidoreductase</keyword>
<dbReference type="EC" id="1.13.11.53" evidence="11"/>
<comment type="cofactor">
    <cofactor evidence="11">
        <name>Fe(2+)</name>
        <dbReference type="ChEBI" id="CHEBI:29033"/>
    </cofactor>
    <cofactor evidence="11">
        <name>Ni(2+)</name>
        <dbReference type="ChEBI" id="CHEBI:49786"/>
    </cofactor>
    <text evidence="11">Binds either 1 Fe or Ni cation per monomer. Iron-binding promotes an acireductone dioxygenase reaction producing 2-keto-4-methylthiobutyrate, while nickel-binding promotes an acireductone dioxygenase reaction producing 3-(methylsulfanyl)propanoate.</text>
</comment>
<dbReference type="OrthoDB" id="1867259at2759"/>
<evidence type="ECO:0000256" key="4">
    <source>
        <dbReference type="ARBA" id="ARBA00022605"/>
    </source>
</evidence>
<evidence type="ECO:0000256" key="6">
    <source>
        <dbReference type="ARBA" id="ARBA00022964"/>
    </source>
</evidence>
<dbReference type="InterPro" id="IPR014710">
    <property type="entry name" value="RmlC-like_jellyroll"/>
</dbReference>
<evidence type="ECO:0000256" key="1">
    <source>
        <dbReference type="ARBA" id="ARBA00000428"/>
    </source>
</evidence>
<keyword evidence="9 11" id="KW-0486">Methionine biosynthesis</keyword>
<evidence type="ECO:0000256" key="3">
    <source>
        <dbReference type="ARBA" id="ARBA00022596"/>
    </source>
</evidence>
<keyword evidence="6 11" id="KW-0223">Dioxygenase</keyword>